<proteinExistence type="predicted"/>
<evidence type="ECO:0000259" key="1">
    <source>
        <dbReference type="Pfam" id="PF08540"/>
    </source>
</evidence>
<dbReference type="Pfam" id="PF08540">
    <property type="entry name" value="HMG_CoA_synt_C"/>
    <property type="match status" value="1"/>
</dbReference>
<dbReference type="GO" id="GO:0004421">
    <property type="term" value="F:hydroxymethylglutaryl-CoA synthase activity"/>
    <property type="evidence" value="ECO:0007669"/>
    <property type="project" value="InterPro"/>
</dbReference>
<gene>
    <name evidence="2" type="ORF">D9758_011158</name>
</gene>
<name>A0A8H5CJQ2_9AGAR</name>
<evidence type="ECO:0000313" key="2">
    <source>
        <dbReference type="EMBL" id="KAF5343071.1"/>
    </source>
</evidence>
<sequence length="232" mass="25452">MSKESVTSVGCEELAEGFDLCLRWWLSSPTWATDKEKKILRLKAWSTIHGASAASTLAAYLKALDESLNAYELGLKPQSFNDTTAHFVHVICFDLWISRDFLANPVAPGYRAVIPVPVIKDDLVEEDGVDKETTSDESVVPSQLLSGLLGNAYGGSLYAGLASLLTNIPSYELFDKRISMFQYDGSGSGFDTFFAIRVRGDTSCIKKRLDLKNRLAKMNVVMPMPLSRIGGA</sequence>
<comment type="caution">
    <text evidence="2">The sequence shown here is derived from an EMBL/GenBank/DDBJ whole genome shotgun (WGS) entry which is preliminary data.</text>
</comment>
<reference evidence="2 3" key="1">
    <citation type="journal article" date="2020" name="ISME J.">
        <title>Uncovering the hidden diversity of litter-decomposition mechanisms in mushroom-forming fungi.</title>
        <authorList>
            <person name="Floudas D."/>
            <person name="Bentzer J."/>
            <person name="Ahren D."/>
            <person name="Johansson T."/>
            <person name="Persson P."/>
            <person name="Tunlid A."/>
        </authorList>
    </citation>
    <scope>NUCLEOTIDE SEQUENCE [LARGE SCALE GENOMIC DNA]</scope>
    <source>
        <strain evidence="2 3">CBS 291.85</strain>
    </source>
</reference>
<protein>
    <recommendedName>
        <fullName evidence="1">Hydroxymethylglutaryl-coenzyme A synthase C-terminal domain-containing protein</fullName>
    </recommendedName>
</protein>
<organism evidence="2 3">
    <name type="scientific">Tetrapyrgos nigripes</name>
    <dbReference type="NCBI Taxonomy" id="182062"/>
    <lineage>
        <taxon>Eukaryota</taxon>
        <taxon>Fungi</taxon>
        <taxon>Dikarya</taxon>
        <taxon>Basidiomycota</taxon>
        <taxon>Agaricomycotina</taxon>
        <taxon>Agaricomycetes</taxon>
        <taxon>Agaricomycetidae</taxon>
        <taxon>Agaricales</taxon>
        <taxon>Marasmiineae</taxon>
        <taxon>Marasmiaceae</taxon>
        <taxon>Tetrapyrgos</taxon>
    </lineage>
</organism>
<dbReference type="InterPro" id="IPR013746">
    <property type="entry name" value="HMG_CoA_synt_C_dom"/>
</dbReference>
<dbReference type="GO" id="GO:0010142">
    <property type="term" value="P:farnesyl diphosphate biosynthetic process, mevalonate pathway"/>
    <property type="evidence" value="ECO:0007669"/>
    <property type="project" value="InterPro"/>
</dbReference>
<evidence type="ECO:0000313" key="3">
    <source>
        <dbReference type="Proteomes" id="UP000559256"/>
    </source>
</evidence>
<dbReference type="AlphaFoldDB" id="A0A8H5CJQ2"/>
<dbReference type="Gene3D" id="3.40.47.10">
    <property type="match status" value="1"/>
</dbReference>
<dbReference type="InterPro" id="IPR016039">
    <property type="entry name" value="Thiolase-like"/>
</dbReference>
<dbReference type="GO" id="GO:0006084">
    <property type="term" value="P:acetyl-CoA metabolic process"/>
    <property type="evidence" value="ECO:0007669"/>
    <property type="project" value="InterPro"/>
</dbReference>
<dbReference type="Proteomes" id="UP000559256">
    <property type="component" value="Unassembled WGS sequence"/>
</dbReference>
<feature type="domain" description="Hydroxymethylglutaryl-coenzyme A synthase C-terminal" evidence="1">
    <location>
        <begin position="135"/>
        <end position="223"/>
    </location>
</feature>
<dbReference type="SUPFAM" id="SSF53901">
    <property type="entry name" value="Thiolase-like"/>
    <property type="match status" value="1"/>
</dbReference>
<dbReference type="EMBL" id="JAACJM010000150">
    <property type="protein sequence ID" value="KAF5343071.1"/>
    <property type="molecule type" value="Genomic_DNA"/>
</dbReference>
<accession>A0A8H5CJQ2</accession>
<keyword evidence="3" id="KW-1185">Reference proteome</keyword>